<dbReference type="Pfam" id="PF01370">
    <property type="entry name" value="Epimerase"/>
    <property type="match status" value="1"/>
</dbReference>
<reference evidence="2 3" key="1">
    <citation type="submission" date="2019-03" db="EMBL/GenBank/DDBJ databases">
        <title>Arenimonas daejeonensis sp. nov., isolated from compost.</title>
        <authorList>
            <person name="Jeon C.O."/>
        </authorList>
    </citation>
    <scope>NUCLEOTIDE SEQUENCE [LARGE SCALE GENOMIC DNA]</scope>
    <source>
        <strain evidence="2 3">R29</strain>
    </source>
</reference>
<comment type="caution">
    <text evidence="2">The sequence shown here is derived from an EMBL/GenBank/DDBJ whole genome shotgun (WGS) entry which is preliminary data.</text>
</comment>
<organism evidence="2 3">
    <name type="scientific">Arenimonas terrae</name>
    <dbReference type="NCBI Taxonomy" id="2546226"/>
    <lineage>
        <taxon>Bacteria</taxon>
        <taxon>Pseudomonadati</taxon>
        <taxon>Pseudomonadota</taxon>
        <taxon>Gammaproteobacteria</taxon>
        <taxon>Lysobacterales</taxon>
        <taxon>Lysobacteraceae</taxon>
        <taxon>Arenimonas</taxon>
    </lineage>
</organism>
<dbReference type="Gene3D" id="3.40.50.720">
    <property type="entry name" value="NAD(P)-binding Rossmann-like Domain"/>
    <property type="match status" value="1"/>
</dbReference>
<dbReference type="AlphaFoldDB" id="A0A5C4RQ51"/>
<protein>
    <submittedName>
        <fullName evidence="2">NAD-dependent epimerase/dehydratase family protein</fullName>
    </submittedName>
</protein>
<dbReference type="GO" id="GO:0005737">
    <property type="term" value="C:cytoplasm"/>
    <property type="evidence" value="ECO:0007669"/>
    <property type="project" value="TreeGrafter"/>
</dbReference>
<dbReference type="SUPFAM" id="SSF51735">
    <property type="entry name" value="NAD(P)-binding Rossmann-fold domains"/>
    <property type="match status" value="1"/>
</dbReference>
<gene>
    <name evidence="2" type="ORF">E1B00_12365</name>
</gene>
<dbReference type="InterPro" id="IPR036291">
    <property type="entry name" value="NAD(P)-bd_dom_sf"/>
</dbReference>
<dbReference type="Proteomes" id="UP000305760">
    <property type="component" value="Unassembled WGS sequence"/>
</dbReference>
<name>A0A5C4RQ51_9GAMM</name>
<dbReference type="GO" id="GO:0004029">
    <property type="term" value="F:aldehyde dehydrogenase (NAD+) activity"/>
    <property type="evidence" value="ECO:0007669"/>
    <property type="project" value="TreeGrafter"/>
</dbReference>
<dbReference type="OrthoDB" id="9787292at2"/>
<sequence length="333" mass="35228">MPTLLVTGATGFLGRHLVRELVAAGNLVRGLSRSASGDAALVALGAQPVRGHLGDTAALAAATAGCEAVFHTAADTNNWGPGDAAQTDTNVGGTARLIAAARAAGVATFVHTSSVSAYSHRVHGTLREDVPQRGAESWINYERTKHAAERLVRESGLPFLVFQPAHILGPGDYNNWSNLIRLIDAGKLPGAPPGSGAFADVREVARAQVRAWQGPRRDEAWLLGGEHATFLALIQEVGRQLGKPTPSRPMPAPVLRIYARALDLVSRITRRPPSVTPVAAAFTSHHLKVDSSKAEHELGYRSTPLPQLLADTIAWLRAEGLMPAQAVPPSDMP</sequence>
<dbReference type="PANTHER" id="PTHR48079">
    <property type="entry name" value="PROTEIN YEEZ"/>
    <property type="match status" value="1"/>
</dbReference>
<feature type="domain" description="NAD-dependent epimerase/dehydratase" evidence="1">
    <location>
        <begin position="5"/>
        <end position="217"/>
    </location>
</feature>
<proteinExistence type="predicted"/>
<evidence type="ECO:0000313" key="3">
    <source>
        <dbReference type="Proteomes" id="UP000305760"/>
    </source>
</evidence>
<dbReference type="InterPro" id="IPR051783">
    <property type="entry name" value="NAD(P)-dependent_oxidoreduct"/>
</dbReference>
<accession>A0A5C4RQ51</accession>
<dbReference type="InterPro" id="IPR001509">
    <property type="entry name" value="Epimerase_deHydtase"/>
</dbReference>
<keyword evidence="3" id="KW-1185">Reference proteome</keyword>
<dbReference type="RefSeq" id="WP_139449236.1">
    <property type="nucleotide sequence ID" value="NZ_SMDR01000003.1"/>
</dbReference>
<evidence type="ECO:0000313" key="2">
    <source>
        <dbReference type="EMBL" id="TNJ33094.1"/>
    </source>
</evidence>
<evidence type="ECO:0000259" key="1">
    <source>
        <dbReference type="Pfam" id="PF01370"/>
    </source>
</evidence>
<dbReference type="PANTHER" id="PTHR48079:SF6">
    <property type="entry name" value="NAD(P)-BINDING DOMAIN-CONTAINING PROTEIN-RELATED"/>
    <property type="match status" value="1"/>
</dbReference>
<dbReference type="EMBL" id="SMDR01000003">
    <property type="protein sequence ID" value="TNJ33094.1"/>
    <property type="molecule type" value="Genomic_DNA"/>
</dbReference>